<keyword evidence="2" id="KW-1133">Transmembrane helix</keyword>
<feature type="region of interest" description="Disordered" evidence="1">
    <location>
        <begin position="110"/>
        <end position="189"/>
    </location>
</feature>
<proteinExistence type="predicted"/>
<keyword evidence="4" id="KW-1185">Reference proteome</keyword>
<evidence type="ECO:0000313" key="4">
    <source>
        <dbReference type="Proteomes" id="UP000036947"/>
    </source>
</evidence>
<dbReference type="Proteomes" id="UP000036947">
    <property type="component" value="Unassembled WGS sequence"/>
</dbReference>
<evidence type="ECO:0000256" key="2">
    <source>
        <dbReference type="SAM" id="Phobius"/>
    </source>
</evidence>
<protein>
    <submittedName>
        <fullName evidence="3">Uncharacterized protein</fullName>
    </submittedName>
</protein>
<dbReference type="STRING" id="1163406.A0A0L0NFW9"/>
<name>A0A0L0NFW9_TOLOC</name>
<feature type="compositionally biased region" description="Polar residues" evidence="1">
    <location>
        <begin position="177"/>
        <end position="189"/>
    </location>
</feature>
<gene>
    <name evidence="3" type="ORF">TOPH_02900</name>
</gene>
<evidence type="ECO:0000313" key="3">
    <source>
        <dbReference type="EMBL" id="KND92635.1"/>
    </source>
</evidence>
<feature type="transmembrane region" description="Helical" evidence="2">
    <location>
        <begin position="12"/>
        <end position="31"/>
    </location>
</feature>
<keyword evidence="2" id="KW-0472">Membrane</keyword>
<comment type="caution">
    <text evidence="3">The sequence shown here is derived from an EMBL/GenBank/DDBJ whole genome shotgun (WGS) entry which is preliminary data.</text>
</comment>
<feature type="compositionally biased region" description="Low complexity" evidence="1">
    <location>
        <begin position="116"/>
        <end position="139"/>
    </location>
</feature>
<sequence length="189" mass="20543">MALTQVFDYMVNYGIAYGYVAAGQSLVFLYIDRANPQTLYYHLCVPAEDVGKASAGDVADKASHTAVAQLASFCLLSLRSEALEGVSLDAALQKAKMTLRKWREPYEDTALEAEGSDSTSTSASASQESQESNESNFTSKAAPASRELSLRSKSCKPAAVLRRDEDEDEDEEDRPDGNQSSTWTRAGLH</sequence>
<reference evidence="3 4" key="1">
    <citation type="journal article" date="2015" name="BMC Genomics">
        <title>The genome of the truffle-parasite Tolypocladium ophioglossoides and the evolution of antifungal peptaibiotics.</title>
        <authorList>
            <person name="Quandt C.A."/>
            <person name="Bushley K.E."/>
            <person name="Spatafora J.W."/>
        </authorList>
    </citation>
    <scope>NUCLEOTIDE SEQUENCE [LARGE SCALE GENOMIC DNA]</scope>
    <source>
        <strain evidence="3 4">CBS 100239</strain>
    </source>
</reference>
<dbReference type="OrthoDB" id="4922377at2759"/>
<evidence type="ECO:0000256" key="1">
    <source>
        <dbReference type="SAM" id="MobiDB-lite"/>
    </source>
</evidence>
<organism evidence="3 4">
    <name type="scientific">Tolypocladium ophioglossoides (strain CBS 100239)</name>
    <name type="common">Snaketongue truffleclub</name>
    <name type="synonym">Elaphocordyceps ophioglossoides</name>
    <dbReference type="NCBI Taxonomy" id="1163406"/>
    <lineage>
        <taxon>Eukaryota</taxon>
        <taxon>Fungi</taxon>
        <taxon>Dikarya</taxon>
        <taxon>Ascomycota</taxon>
        <taxon>Pezizomycotina</taxon>
        <taxon>Sordariomycetes</taxon>
        <taxon>Hypocreomycetidae</taxon>
        <taxon>Hypocreales</taxon>
        <taxon>Ophiocordycipitaceae</taxon>
        <taxon>Tolypocladium</taxon>
    </lineage>
</organism>
<keyword evidence="2" id="KW-0812">Transmembrane</keyword>
<feature type="compositionally biased region" description="Acidic residues" evidence="1">
    <location>
        <begin position="165"/>
        <end position="174"/>
    </location>
</feature>
<dbReference type="AlphaFoldDB" id="A0A0L0NFW9"/>
<dbReference type="EMBL" id="LFRF01000005">
    <property type="protein sequence ID" value="KND92635.1"/>
    <property type="molecule type" value="Genomic_DNA"/>
</dbReference>
<accession>A0A0L0NFW9</accession>